<gene>
    <name evidence="3" type="ORF">HHK36_019877</name>
</gene>
<evidence type="ECO:0000259" key="2">
    <source>
        <dbReference type="Pfam" id="PF25968"/>
    </source>
</evidence>
<feature type="domain" description="Callose synthase helical" evidence="2">
    <location>
        <begin position="7"/>
        <end position="88"/>
    </location>
</feature>
<dbReference type="PANTHER" id="PTHR12741:SF47">
    <property type="entry name" value="CALLOSE SYNTHASE 9"/>
    <property type="match status" value="1"/>
</dbReference>
<dbReference type="PANTHER" id="PTHR12741">
    <property type="entry name" value="LYST-INTERACTING PROTEIN LIP5 DOPAMINE RESPONSIVE PROTEIN DRG-1"/>
    <property type="match status" value="1"/>
</dbReference>
<proteinExistence type="predicted"/>
<keyword evidence="4" id="KW-1185">Reference proteome</keyword>
<protein>
    <submittedName>
        <fullName evidence="3">Uncharacterized protein</fullName>
    </submittedName>
</protein>
<dbReference type="GO" id="GO:0000148">
    <property type="term" value="C:1,3-beta-D-glucan synthase complex"/>
    <property type="evidence" value="ECO:0007669"/>
    <property type="project" value="InterPro"/>
</dbReference>
<comment type="caution">
    <text evidence="3">The sequence shown here is derived from an EMBL/GenBank/DDBJ whole genome shotgun (WGS) entry which is preliminary data.</text>
</comment>
<dbReference type="EMBL" id="JABCRI010000013">
    <property type="protein sequence ID" value="KAF8395922.1"/>
    <property type="molecule type" value="Genomic_DNA"/>
</dbReference>
<dbReference type="Pfam" id="PF02364">
    <property type="entry name" value="Glucan_synthase"/>
    <property type="match status" value="1"/>
</dbReference>
<dbReference type="InterPro" id="IPR003440">
    <property type="entry name" value="Glyco_trans_48_dom"/>
</dbReference>
<dbReference type="InterPro" id="IPR058851">
    <property type="entry name" value="CALS1_helical"/>
</dbReference>
<dbReference type="AlphaFoldDB" id="A0A834YX80"/>
<sequence length="196" mass="23133">MICVCNQFFSLVQKEVGTPKLEKGAVKSVQDLYDVIRHDILSLNMREHYETWNLLSKARNEGRLFSKLKWPNAELRAQVKRLRSLLTIQDSAANIPKNLEARRRLEFFTNSLFMEMPKAKPVREMLSFSYEAYYLYVYCSVFTPYYSEIVLYSMAELLKKNEDGISILFYLQKIYPVLMLNVWPKRIEDGLMEDMA</sequence>
<evidence type="ECO:0000313" key="3">
    <source>
        <dbReference type="EMBL" id="KAF8395922.1"/>
    </source>
</evidence>
<reference evidence="3 4" key="1">
    <citation type="submission" date="2020-04" db="EMBL/GenBank/DDBJ databases">
        <title>Plant Genome Project.</title>
        <authorList>
            <person name="Zhang R.-G."/>
        </authorList>
    </citation>
    <scope>NUCLEOTIDE SEQUENCE [LARGE SCALE GENOMIC DNA]</scope>
    <source>
        <strain evidence="3">YNK0</strain>
        <tissue evidence="3">Leaf</tissue>
    </source>
</reference>
<dbReference type="GO" id="GO:0003843">
    <property type="term" value="F:1,3-beta-D-glucan synthase activity"/>
    <property type="evidence" value="ECO:0007669"/>
    <property type="project" value="InterPro"/>
</dbReference>
<organism evidence="3 4">
    <name type="scientific">Tetracentron sinense</name>
    <name type="common">Spur-leaf</name>
    <dbReference type="NCBI Taxonomy" id="13715"/>
    <lineage>
        <taxon>Eukaryota</taxon>
        <taxon>Viridiplantae</taxon>
        <taxon>Streptophyta</taxon>
        <taxon>Embryophyta</taxon>
        <taxon>Tracheophyta</taxon>
        <taxon>Spermatophyta</taxon>
        <taxon>Magnoliopsida</taxon>
        <taxon>Trochodendrales</taxon>
        <taxon>Trochodendraceae</taxon>
        <taxon>Tetracentron</taxon>
    </lineage>
</organism>
<name>A0A834YX80_TETSI</name>
<dbReference type="GO" id="GO:0006075">
    <property type="term" value="P:(1-&gt;3)-beta-D-glucan biosynthetic process"/>
    <property type="evidence" value="ECO:0007669"/>
    <property type="project" value="InterPro"/>
</dbReference>
<feature type="domain" description="Glycosyl transferase 48" evidence="1">
    <location>
        <begin position="95"/>
        <end position="177"/>
    </location>
</feature>
<evidence type="ECO:0000259" key="1">
    <source>
        <dbReference type="Pfam" id="PF02364"/>
    </source>
</evidence>
<evidence type="ECO:0000313" key="4">
    <source>
        <dbReference type="Proteomes" id="UP000655225"/>
    </source>
</evidence>
<accession>A0A834YX80</accession>
<dbReference type="Proteomes" id="UP000655225">
    <property type="component" value="Unassembled WGS sequence"/>
</dbReference>
<dbReference type="GO" id="GO:0005886">
    <property type="term" value="C:plasma membrane"/>
    <property type="evidence" value="ECO:0007669"/>
    <property type="project" value="TreeGrafter"/>
</dbReference>
<dbReference type="Pfam" id="PF25968">
    <property type="entry name" value="CALS1"/>
    <property type="match status" value="1"/>
</dbReference>
<dbReference type="OrthoDB" id="1880850at2759"/>